<dbReference type="Proteomes" id="UP000501690">
    <property type="component" value="Linkage Group LG3"/>
</dbReference>
<dbReference type="EMBL" id="CP039347">
    <property type="protein sequence ID" value="QCD87183.1"/>
    <property type="molecule type" value="Genomic_DNA"/>
</dbReference>
<organism evidence="2 3">
    <name type="scientific">Vigna unguiculata</name>
    <name type="common">Cowpea</name>
    <dbReference type="NCBI Taxonomy" id="3917"/>
    <lineage>
        <taxon>Eukaryota</taxon>
        <taxon>Viridiplantae</taxon>
        <taxon>Streptophyta</taxon>
        <taxon>Embryophyta</taxon>
        <taxon>Tracheophyta</taxon>
        <taxon>Spermatophyta</taxon>
        <taxon>Magnoliopsida</taxon>
        <taxon>eudicotyledons</taxon>
        <taxon>Gunneridae</taxon>
        <taxon>Pentapetalae</taxon>
        <taxon>rosids</taxon>
        <taxon>fabids</taxon>
        <taxon>Fabales</taxon>
        <taxon>Fabaceae</taxon>
        <taxon>Papilionoideae</taxon>
        <taxon>50 kb inversion clade</taxon>
        <taxon>NPAAA clade</taxon>
        <taxon>indigoferoid/millettioid clade</taxon>
        <taxon>Phaseoleae</taxon>
        <taxon>Vigna</taxon>
    </lineage>
</organism>
<gene>
    <name evidence="2" type="ORF">DEO72_LG3g1717</name>
</gene>
<feature type="signal peptide" evidence="1">
    <location>
        <begin position="1"/>
        <end position="24"/>
    </location>
</feature>
<protein>
    <recommendedName>
        <fullName evidence="4">Secreted protein</fullName>
    </recommendedName>
</protein>
<keyword evidence="3" id="KW-1185">Reference proteome</keyword>
<evidence type="ECO:0000256" key="1">
    <source>
        <dbReference type="SAM" id="SignalP"/>
    </source>
</evidence>
<sequence>MVVVWVATARWQFLWCSCDPVAMAGVVVASRAVSNVLEKRGDIVHGVGAFRARNGERRRRRR</sequence>
<proteinExistence type="predicted"/>
<evidence type="ECO:0000313" key="2">
    <source>
        <dbReference type="EMBL" id="QCD87183.1"/>
    </source>
</evidence>
<name>A0A4D6LFD2_VIGUN</name>
<keyword evidence="1" id="KW-0732">Signal</keyword>
<dbReference type="AlphaFoldDB" id="A0A4D6LFD2"/>
<evidence type="ECO:0008006" key="4">
    <source>
        <dbReference type="Google" id="ProtNLM"/>
    </source>
</evidence>
<accession>A0A4D6LFD2</accession>
<evidence type="ECO:0000313" key="3">
    <source>
        <dbReference type="Proteomes" id="UP000501690"/>
    </source>
</evidence>
<reference evidence="2 3" key="1">
    <citation type="submission" date="2019-04" db="EMBL/GenBank/DDBJ databases">
        <title>An improved genome assembly and genetic linkage map for asparagus bean, Vigna unguiculata ssp. sesquipedialis.</title>
        <authorList>
            <person name="Xia Q."/>
            <person name="Zhang R."/>
            <person name="Dong Y."/>
        </authorList>
    </citation>
    <scope>NUCLEOTIDE SEQUENCE [LARGE SCALE GENOMIC DNA]</scope>
    <source>
        <tissue evidence="2">Leaf</tissue>
    </source>
</reference>
<feature type="chain" id="PRO_5020035574" description="Secreted protein" evidence="1">
    <location>
        <begin position="25"/>
        <end position="62"/>
    </location>
</feature>